<organism evidence="2 3">
    <name type="scientific">Legionella quinlivanii</name>
    <dbReference type="NCBI Taxonomy" id="45073"/>
    <lineage>
        <taxon>Bacteria</taxon>
        <taxon>Pseudomonadati</taxon>
        <taxon>Pseudomonadota</taxon>
        <taxon>Gammaproteobacteria</taxon>
        <taxon>Legionellales</taxon>
        <taxon>Legionellaceae</taxon>
        <taxon>Legionella</taxon>
    </lineage>
</organism>
<gene>
    <name evidence="2" type="ORF">B1207_01050</name>
</gene>
<protein>
    <submittedName>
        <fullName evidence="2">Uncharacterized protein</fullName>
    </submittedName>
</protein>
<sequence length="62" mass="6635">MSEKSTPKDKKLDKVSDTELEKLSGGVGGGDLGVGDMGSSDMWLKTGGGKQKDKKKNKKKHK</sequence>
<evidence type="ECO:0000313" key="3">
    <source>
        <dbReference type="Proteomes" id="UP000249458"/>
    </source>
</evidence>
<dbReference type="RefSeq" id="WP_112218149.1">
    <property type="nucleotide sequence ID" value="NZ_MVJN01000001.1"/>
</dbReference>
<feature type="compositionally biased region" description="Basic and acidic residues" evidence="1">
    <location>
        <begin position="1"/>
        <end position="22"/>
    </location>
</feature>
<feature type="compositionally biased region" description="Gly residues" evidence="1">
    <location>
        <begin position="25"/>
        <end position="36"/>
    </location>
</feature>
<dbReference type="Proteomes" id="UP000249458">
    <property type="component" value="Unassembled WGS sequence"/>
</dbReference>
<feature type="compositionally biased region" description="Basic residues" evidence="1">
    <location>
        <begin position="52"/>
        <end position="62"/>
    </location>
</feature>
<evidence type="ECO:0000256" key="1">
    <source>
        <dbReference type="SAM" id="MobiDB-lite"/>
    </source>
</evidence>
<feature type="region of interest" description="Disordered" evidence="1">
    <location>
        <begin position="1"/>
        <end position="62"/>
    </location>
</feature>
<comment type="caution">
    <text evidence="2">The sequence shown here is derived from an EMBL/GenBank/DDBJ whole genome shotgun (WGS) entry which is preliminary data.</text>
</comment>
<reference evidence="2 3" key="1">
    <citation type="submission" date="2017-02" db="EMBL/GenBank/DDBJ databases">
        <title>Legionella quilivanii strain from human: case report and whole genome sequencing analysis.</title>
        <authorList>
            <person name="Lalancette C."/>
            <person name="Leduc J.-M."/>
            <person name="Levesque S."/>
            <person name="Fournier E."/>
            <person name="Saoud J."/>
            <person name="Faucher S.P."/>
            <person name="Bernard K."/>
            <person name="Martineau C."/>
            <person name="Longtin J."/>
        </authorList>
    </citation>
    <scope>NUCLEOTIDE SEQUENCE [LARGE SCALE GENOMIC DNA]</scope>
    <source>
        <strain evidence="2 3">ID143958</strain>
    </source>
</reference>
<name>A0A364LN61_9GAMM</name>
<proteinExistence type="predicted"/>
<dbReference type="EMBL" id="MVJN01000001">
    <property type="protein sequence ID" value="RAP38504.1"/>
    <property type="molecule type" value="Genomic_DNA"/>
</dbReference>
<accession>A0A364LN61</accession>
<dbReference type="AlphaFoldDB" id="A0A364LN61"/>
<evidence type="ECO:0000313" key="2">
    <source>
        <dbReference type="EMBL" id="RAP38504.1"/>
    </source>
</evidence>